<dbReference type="EMBL" id="CAVNYO010000440">
    <property type="protein sequence ID" value="CAK5279736.1"/>
    <property type="molecule type" value="Genomic_DNA"/>
</dbReference>
<evidence type="ECO:0000256" key="1">
    <source>
        <dbReference type="SAM" id="MobiDB-lite"/>
    </source>
</evidence>
<feature type="compositionally biased region" description="Low complexity" evidence="1">
    <location>
        <begin position="120"/>
        <end position="130"/>
    </location>
</feature>
<feature type="region of interest" description="Disordered" evidence="1">
    <location>
        <begin position="198"/>
        <end position="269"/>
    </location>
</feature>
<feature type="compositionally biased region" description="Basic residues" evidence="1">
    <location>
        <begin position="300"/>
        <end position="311"/>
    </location>
</feature>
<evidence type="ECO:0000313" key="3">
    <source>
        <dbReference type="Proteomes" id="UP001295794"/>
    </source>
</evidence>
<accession>A0AAD2HR01</accession>
<feature type="compositionally biased region" description="Polar residues" evidence="1">
    <location>
        <begin position="215"/>
        <end position="233"/>
    </location>
</feature>
<comment type="caution">
    <text evidence="2">The sequence shown here is derived from an EMBL/GenBank/DDBJ whole genome shotgun (WGS) entry which is preliminary data.</text>
</comment>
<evidence type="ECO:0000313" key="2">
    <source>
        <dbReference type="EMBL" id="CAK5279736.1"/>
    </source>
</evidence>
<feature type="compositionally biased region" description="Polar residues" evidence="1">
    <location>
        <begin position="135"/>
        <end position="152"/>
    </location>
</feature>
<feature type="region of interest" description="Disordered" evidence="1">
    <location>
        <begin position="101"/>
        <end position="183"/>
    </location>
</feature>
<reference evidence="2" key="1">
    <citation type="submission" date="2023-11" db="EMBL/GenBank/DDBJ databases">
        <authorList>
            <person name="De Vega J J."/>
            <person name="De Vega J J."/>
        </authorList>
    </citation>
    <scope>NUCLEOTIDE SEQUENCE</scope>
</reference>
<name>A0AAD2HR01_9AGAR</name>
<organism evidence="2 3">
    <name type="scientific">Mycena citricolor</name>
    <dbReference type="NCBI Taxonomy" id="2018698"/>
    <lineage>
        <taxon>Eukaryota</taxon>
        <taxon>Fungi</taxon>
        <taxon>Dikarya</taxon>
        <taxon>Basidiomycota</taxon>
        <taxon>Agaricomycotina</taxon>
        <taxon>Agaricomycetes</taxon>
        <taxon>Agaricomycetidae</taxon>
        <taxon>Agaricales</taxon>
        <taxon>Marasmiineae</taxon>
        <taxon>Mycenaceae</taxon>
        <taxon>Mycena</taxon>
    </lineage>
</organism>
<proteinExistence type="predicted"/>
<dbReference type="Proteomes" id="UP001295794">
    <property type="component" value="Unassembled WGS sequence"/>
</dbReference>
<sequence>MLRLSRRIDAVESLGAALDMNTAEKILRDAETAWNEHRSSSQSLRDAHDLALANRPSPLNREEMFRRTAEEAATTFASPPGPASRGRELRYVSHLTHAPLHRRVPNINSQQDLIGGKFATSSTTPPTRSPYEQGPYSQQQSHQYHLNRSANQADPHPYLQPAGQGHSPYPPPASQPYHGYPQPVDHRVHQQQLADLQAGYSQSPPPRGGYPQPSHPQQSGFLQRGHSQQSGHLQTGYPPPPQQEYPQSGYPFSSYPPQPVVWPSEQSHDPAALAQCRDGLLYHETEVSYVDDGSGPSSGRRQRAAPARRRH</sequence>
<protein>
    <submittedName>
        <fullName evidence="2">Uncharacterized protein</fullName>
    </submittedName>
</protein>
<keyword evidence="3" id="KW-1185">Reference proteome</keyword>
<feature type="region of interest" description="Disordered" evidence="1">
    <location>
        <begin position="287"/>
        <end position="311"/>
    </location>
</feature>
<gene>
    <name evidence="2" type="ORF">MYCIT1_LOCUS29980</name>
</gene>
<dbReference type="AlphaFoldDB" id="A0AAD2HR01"/>